<protein>
    <submittedName>
        <fullName evidence="3">Uncharacterized protein</fullName>
    </submittedName>
</protein>
<keyword evidence="1" id="KW-0175">Coiled coil</keyword>
<keyword evidence="4" id="KW-1185">Reference proteome</keyword>
<reference evidence="3" key="2">
    <citation type="submission" date="2025-08" db="UniProtKB">
        <authorList>
            <consortium name="Ensembl"/>
        </authorList>
    </citation>
    <scope>IDENTIFICATION</scope>
</reference>
<feature type="region of interest" description="Disordered" evidence="2">
    <location>
        <begin position="76"/>
        <end position="164"/>
    </location>
</feature>
<dbReference type="AlphaFoldDB" id="A0A3P9C4X7"/>
<name>A0A3P9C4X7_9CICH</name>
<feature type="coiled-coil region" evidence="1">
    <location>
        <begin position="210"/>
        <end position="237"/>
    </location>
</feature>
<dbReference type="GeneTree" id="ENSGT00940000178932"/>
<accession>A0A3P9C4X7</accession>
<reference evidence="3" key="3">
    <citation type="submission" date="2025-09" db="UniProtKB">
        <authorList>
            <consortium name="Ensembl"/>
        </authorList>
    </citation>
    <scope>IDENTIFICATION</scope>
</reference>
<evidence type="ECO:0000313" key="4">
    <source>
        <dbReference type="Proteomes" id="UP000265160"/>
    </source>
</evidence>
<sequence length="340" mass="37404">MLFPSSLNERCCSLKLKPTFGNCFMIELKERESKGAEASYPLADVGHSLPAVSQAPGMKTDSILEADRAHGDGGQTVLEADRADGNGGEEAVLGSDRADGNGGEEAVLGSDRADGNGGEEAVLGSDRADGNGGGNASLEAGHAEGSGGVQEGVHGGGDAQQAARQMTDDVEVVVGDLKAAWPLQPQVKRRLDQATLTLKRKRDQARRTLKRRLDQTRRTLKRRLDQTRRTLMRTQRLDQATLMRTQRLDQTRMKQWLDQTRMKQWLDQARRMKQTLDQLNAGMLYKHSEMDLHTCFTSLGITLSEMKCRVASEAPHAIQTTDRSRMPQPLYHVMHTAPTC</sequence>
<reference evidence="3 4" key="1">
    <citation type="journal article" date="2014" name="Nature">
        <title>The genomic substrate for adaptive radiation in African cichlid fish.</title>
        <authorList>
            <person name="Brawand D."/>
            <person name="Wagner C.E."/>
            <person name="Li Y.I."/>
            <person name="Malinsky M."/>
            <person name="Keller I."/>
            <person name="Fan S."/>
            <person name="Simakov O."/>
            <person name="Ng A.Y."/>
            <person name="Lim Z.W."/>
            <person name="Bezault E."/>
            <person name="Turner-Maier J."/>
            <person name="Johnson J."/>
            <person name="Alcazar R."/>
            <person name="Noh H.J."/>
            <person name="Russell P."/>
            <person name="Aken B."/>
            <person name="Alfoldi J."/>
            <person name="Amemiya C."/>
            <person name="Azzouzi N."/>
            <person name="Baroiller J.F."/>
            <person name="Barloy-Hubler F."/>
            <person name="Berlin A."/>
            <person name="Bloomquist R."/>
            <person name="Carleton K.L."/>
            <person name="Conte M.A."/>
            <person name="D'Cotta H."/>
            <person name="Eshel O."/>
            <person name="Gaffney L."/>
            <person name="Galibert F."/>
            <person name="Gante H.F."/>
            <person name="Gnerre S."/>
            <person name="Greuter L."/>
            <person name="Guyon R."/>
            <person name="Haddad N.S."/>
            <person name="Haerty W."/>
            <person name="Harris R.M."/>
            <person name="Hofmann H.A."/>
            <person name="Hourlier T."/>
            <person name="Hulata G."/>
            <person name="Jaffe D.B."/>
            <person name="Lara M."/>
            <person name="Lee A.P."/>
            <person name="MacCallum I."/>
            <person name="Mwaiko S."/>
            <person name="Nikaido M."/>
            <person name="Nishihara H."/>
            <person name="Ozouf-Costaz C."/>
            <person name="Penman D.J."/>
            <person name="Przybylski D."/>
            <person name="Rakotomanga M."/>
            <person name="Renn S.C.P."/>
            <person name="Ribeiro F.J."/>
            <person name="Ron M."/>
            <person name="Salzburger W."/>
            <person name="Sanchez-Pulido L."/>
            <person name="Santos M.E."/>
            <person name="Searle S."/>
            <person name="Sharpe T."/>
            <person name="Swofford R."/>
            <person name="Tan F.J."/>
            <person name="Williams L."/>
            <person name="Young S."/>
            <person name="Yin S."/>
            <person name="Okada N."/>
            <person name="Kocher T.D."/>
            <person name="Miska E.A."/>
            <person name="Lander E.S."/>
            <person name="Venkatesh B."/>
            <person name="Fernald R.D."/>
            <person name="Meyer A."/>
            <person name="Ponting C.P."/>
            <person name="Streelman J.T."/>
            <person name="Lindblad-Toh K."/>
            <person name="Seehausen O."/>
            <person name="Di Palma F."/>
        </authorList>
    </citation>
    <scope>NUCLEOTIDE SEQUENCE</scope>
</reference>
<evidence type="ECO:0000256" key="1">
    <source>
        <dbReference type="SAM" id="Coils"/>
    </source>
</evidence>
<organism evidence="3 4">
    <name type="scientific">Maylandia zebra</name>
    <name type="common">zebra mbuna</name>
    <dbReference type="NCBI Taxonomy" id="106582"/>
    <lineage>
        <taxon>Eukaryota</taxon>
        <taxon>Metazoa</taxon>
        <taxon>Chordata</taxon>
        <taxon>Craniata</taxon>
        <taxon>Vertebrata</taxon>
        <taxon>Euteleostomi</taxon>
        <taxon>Actinopterygii</taxon>
        <taxon>Neopterygii</taxon>
        <taxon>Teleostei</taxon>
        <taxon>Neoteleostei</taxon>
        <taxon>Acanthomorphata</taxon>
        <taxon>Ovalentaria</taxon>
        <taxon>Cichlomorphae</taxon>
        <taxon>Cichliformes</taxon>
        <taxon>Cichlidae</taxon>
        <taxon>African cichlids</taxon>
        <taxon>Pseudocrenilabrinae</taxon>
        <taxon>Haplochromini</taxon>
        <taxon>Maylandia</taxon>
        <taxon>Maylandia zebra complex</taxon>
    </lineage>
</organism>
<dbReference type="Ensembl" id="ENSMZET00005017486.1">
    <property type="protein sequence ID" value="ENSMZEP00005016946.1"/>
    <property type="gene ID" value="ENSMZEG00005012723.1"/>
</dbReference>
<feature type="compositionally biased region" description="Gly residues" evidence="2">
    <location>
        <begin position="144"/>
        <end position="158"/>
    </location>
</feature>
<evidence type="ECO:0000313" key="3">
    <source>
        <dbReference type="Ensembl" id="ENSMZEP00005016946.1"/>
    </source>
</evidence>
<proteinExistence type="predicted"/>
<dbReference type="Proteomes" id="UP000265160">
    <property type="component" value="LG2"/>
</dbReference>
<evidence type="ECO:0000256" key="2">
    <source>
        <dbReference type="SAM" id="MobiDB-lite"/>
    </source>
</evidence>
<dbReference type="STRING" id="106582.ENSMZEP00005016946"/>